<dbReference type="AlphaFoldDB" id="A0A6G0X8L3"/>
<gene>
    <name evidence="2" type="ORF">Ae201684_007434</name>
</gene>
<evidence type="ECO:0000256" key="1">
    <source>
        <dbReference type="SAM" id="Coils"/>
    </source>
</evidence>
<protein>
    <recommendedName>
        <fullName evidence="4">C1q domain-containing protein</fullName>
    </recommendedName>
</protein>
<evidence type="ECO:0008006" key="4">
    <source>
        <dbReference type="Google" id="ProtNLM"/>
    </source>
</evidence>
<proteinExistence type="predicted"/>
<evidence type="ECO:0000313" key="3">
    <source>
        <dbReference type="Proteomes" id="UP000481153"/>
    </source>
</evidence>
<accession>A0A6G0X8L3</accession>
<feature type="coiled-coil region" evidence="1">
    <location>
        <begin position="152"/>
        <end position="220"/>
    </location>
</feature>
<sequence length="579" mass="65034">MQPGGGGLVGLTHLLAGESEWRNIQTIVKTTLQAIAKIVSNHAIMLETIDSRIDRIQDTLRMPTKDLETSAAVSRQEFLALVANVRKIQKKCVTQEDVEARVVACGEQLKRRLDHTIGPLTDAIQEMQEAATTNVVEQANNVFASKDNVPTNDVLQIKLSKVEQTIAALDRRISKAQGRHHQEALSQIESGVRSHIADQAASTRDEMSKLQRHIDEALATMASEWHVQLRQRAMASDVKLVLESKLGRDDFSKKEVALSFQVYRINPQQKQLMERLEASQAAWQHDVATSLQKKCAKADVIKLLSRKVNREEMDASLGEKVQELHTWVEQATTTWQDDLTQQLTRMQDMLQCKLRDHGDKIAQHLRDIQCDQRKEVDDWTTAMEELRAKLAIKMGIKDACTLLDTKCNVSDVNEALAALQETISAKTDDSDFKALVDDVDCLRRQMRGELCVGRWIWKNGRPTPRQTVCWSVQVVNTNPDIFAWEKGSDTITALVPGLYQLQASFFTDYNPTIQIAINGEPALVISSGEKADSRRRRHSAGNVTGITICEFLALPPRATVTVTYDIDERAQGFLTLRKL</sequence>
<dbReference type="PANTHER" id="PTHR40131:SF1">
    <property type="entry name" value="C1Q DOMAIN-CONTAINING PROTEIN"/>
    <property type="match status" value="1"/>
</dbReference>
<comment type="caution">
    <text evidence="2">The sequence shown here is derived from an EMBL/GenBank/DDBJ whole genome shotgun (WGS) entry which is preliminary data.</text>
</comment>
<keyword evidence="3" id="KW-1185">Reference proteome</keyword>
<reference evidence="2 3" key="1">
    <citation type="submission" date="2019-07" db="EMBL/GenBank/DDBJ databases">
        <title>Genomics analysis of Aphanomyces spp. identifies a new class of oomycete effector associated with host adaptation.</title>
        <authorList>
            <person name="Gaulin E."/>
        </authorList>
    </citation>
    <scope>NUCLEOTIDE SEQUENCE [LARGE SCALE GENOMIC DNA]</scope>
    <source>
        <strain evidence="2 3">ATCC 201684</strain>
    </source>
</reference>
<dbReference type="Proteomes" id="UP000481153">
    <property type="component" value="Unassembled WGS sequence"/>
</dbReference>
<keyword evidence="1" id="KW-0175">Coiled coil</keyword>
<dbReference type="PANTHER" id="PTHR40131">
    <property type="entry name" value="C1Q DOMAIN-CONTAINING PROTEIN"/>
    <property type="match status" value="1"/>
</dbReference>
<dbReference type="EMBL" id="VJMJ01000089">
    <property type="protein sequence ID" value="KAF0736415.1"/>
    <property type="molecule type" value="Genomic_DNA"/>
</dbReference>
<name>A0A6G0X8L3_9STRA</name>
<dbReference type="VEuPathDB" id="FungiDB:AeMF1_008934"/>
<evidence type="ECO:0000313" key="2">
    <source>
        <dbReference type="EMBL" id="KAF0736415.1"/>
    </source>
</evidence>
<organism evidence="2 3">
    <name type="scientific">Aphanomyces euteiches</name>
    <dbReference type="NCBI Taxonomy" id="100861"/>
    <lineage>
        <taxon>Eukaryota</taxon>
        <taxon>Sar</taxon>
        <taxon>Stramenopiles</taxon>
        <taxon>Oomycota</taxon>
        <taxon>Saprolegniomycetes</taxon>
        <taxon>Saprolegniales</taxon>
        <taxon>Verrucalvaceae</taxon>
        <taxon>Aphanomyces</taxon>
    </lineage>
</organism>